<dbReference type="EMBL" id="CAMGYJ010000003">
    <property type="protein sequence ID" value="CAI0389871.1"/>
    <property type="molecule type" value="Genomic_DNA"/>
</dbReference>
<sequence length="77" mass="9082">MADWWQGEGVFVDEFQAVGEGVDIYNQRYYLEQGPVDPTDLYDQANHRSRDVWNDHPVHTILHHLSFFYFVNVPSVI</sequence>
<protein>
    <submittedName>
        <fullName evidence="1">Uncharacterized protein</fullName>
    </submittedName>
</protein>
<evidence type="ECO:0000313" key="3">
    <source>
        <dbReference type="Proteomes" id="UP001154282"/>
    </source>
</evidence>
<evidence type="ECO:0000313" key="1">
    <source>
        <dbReference type="EMBL" id="CAI0385067.1"/>
    </source>
</evidence>
<evidence type="ECO:0000313" key="2">
    <source>
        <dbReference type="EMBL" id="CAI0389871.1"/>
    </source>
</evidence>
<gene>
    <name evidence="1" type="ORF">LITE_LOCUS4640</name>
    <name evidence="2" type="ORF">LITE_LOCUS6489</name>
</gene>
<organism evidence="1 3">
    <name type="scientific">Linum tenue</name>
    <dbReference type="NCBI Taxonomy" id="586396"/>
    <lineage>
        <taxon>Eukaryota</taxon>
        <taxon>Viridiplantae</taxon>
        <taxon>Streptophyta</taxon>
        <taxon>Embryophyta</taxon>
        <taxon>Tracheophyta</taxon>
        <taxon>Spermatophyta</taxon>
        <taxon>Magnoliopsida</taxon>
        <taxon>eudicotyledons</taxon>
        <taxon>Gunneridae</taxon>
        <taxon>Pentapetalae</taxon>
        <taxon>rosids</taxon>
        <taxon>fabids</taxon>
        <taxon>Malpighiales</taxon>
        <taxon>Linaceae</taxon>
        <taxon>Linum</taxon>
    </lineage>
</organism>
<accession>A0AAV0HIQ8</accession>
<keyword evidence="3" id="KW-1185">Reference proteome</keyword>
<name>A0AAV0HIQ8_9ROSI</name>
<dbReference type="EMBL" id="CAMGYJ010000002">
    <property type="protein sequence ID" value="CAI0385067.1"/>
    <property type="molecule type" value="Genomic_DNA"/>
</dbReference>
<dbReference type="Proteomes" id="UP001154282">
    <property type="component" value="Unassembled WGS sequence"/>
</dbReference>
<proteinExistence type="predicted"/>
<reference evidence="1" key="1">
    <citation type="submission" date="2022-08" db="EMBL/GenBank/DDBJ databases">
        <authorList>
            <person name="Gutierrez-Valencia J."/>
        </authorList>
    </citation>
    <scope>NUCLEOTIDE SEQUENCE</scope>
</reference>
<comment type="caution">
    <text evidence="1">The sequence shown here is derived from an EMBL/GenBank/DDBJ whole genome shotgun (WGS) entry which is preliminary data.</text>
</comment>
<dbReference type="AlphaFoldDB" id="A0AAV0HIQ8"/>